<keyword evidence="7" id="KW-1185">Reference proteome</keyword>
<dbReference type="InterPro" id="IPR009057">
    <property type="entry name" value="Homeodomain-like_sf"/>
</dbReference>
<dbReference type="Pfam" id="PF00440">
    <property type="entry name" value="TetR_N"/>
    <property type="match status" value="1"/>
</dbReference>
<dbReference type="PRINTS" id="PR00455">
    <property type="entry name" value="HTHTETR"/>
</dbReference>
<sequence length="194" mass="20828">MRRDAVRNRERLLDEAEVLFELRGAAVALDEVARRAQVSSATLYRHFPDRESLVRALTARVAARADAIAAEADWEGPADEAVVLLVTRLSEALVSVPGSHAILRAMQTYDPEYVPGARFVPPFTELVMRARADGFLHPRATASDLVGVAMMVGAVASVSPLLRDGGGWRRYVAIGLAGLRAGAPLDETAALVAD</sequence>
<dbReference type="AlphaFoldDB" id="A0A2M9B7W0"/>
<reference evidence="6 7" key="1">
    <citation type="submission" date="2017-11" db="EMBL/GenBank/DDBJ databases">
        <title>Genomic Encyclopedia of Archaeal and Bacterial Type Strains, Phase II (KMG-II): From Individual Species to Whole Genera.</title>
        <authorList>
            <person name="Goeker M."/>
        </authorList>
    </citation>
    <scope>NUCLEOTIDE SEQUENCE [LARGE SCALE GENOMIC DNA]</scope>
    <source>
        <strain evidence="6 7">DSM 27763</strain>
    </source>
</reference>
<dbReference type="PANTHER" id="PTHR30055">
    <property type="entry name" value="HTH-TYPE TRANSCRIPTIONAL REGULATOR RUTR"/>
    <property type="match status" value="1"/>
</dbReference>
<evidence type="ECO:0000256" key="1">
    <source>
        <dbReference type="ARBA" id="ARBA00023015"/>
    </source>
</evidence>
<dbReference type="Proteomes" id="UP000230842">
    <property type="component" value="Unassembled WGS sequence"/>
</dbReference>
<dbReference type="GO" id="GO:0000976">
    <property type="term" value="F:transcription cis-regulatory region binding"/>
    <property type="evidence" value="ECO:0007669"/>
    <property type="project" value="TreeGrafter"/>
</dbReference>
<dbReference type="SUPFAM" id="SSF48498">
    <property type="entry name" value="Tetracyclin repressor-like, C-terminal domain"/>
    <property type="match status" value="1"/>
</dbReference>
<proteinExistence type="predicted"/>
<dbReference type="InterPro" id="IPR001647">
    <property type="entry name" value="HTH_TetR"/>
</dbReference>
<comment type="caution">
    <text evidence="6">The sequence shown here is derived from an EMBL/GenBank/DDBJ whole genome shotgun (WGS) entry which is preliminary data.</text>
</comment>
<dbReference type="EMBL" id="PGEZ01000002">
    <property type="protein sequence ID" value="PJJ54012.1"/>
    <property type="molecule type" value="Genomic_DNA"/>
</dbReference>
<gene>
    <name evidence="6" type="ORF">CLV56_3515</name>
</gene>
<dbReference type="Gene3D" id="1.10.357.10">
    <property type="entry name" value="Tetracycline Repressor, domain 2"/>
    <property type="match status" value="1"/>
</dbReference>
<name>A0A2M9B7W0_9ACTN</name>
<dbReference type="PROSITE" id="PS50977">
    <property type="entry name" value="HTH_TETR_2"/>
    <property type="match status" value="1"/>
</dbReference>
<feature type="domain" description="HTH tetR-type" evidence="5">
    <location>
        <begin position="6"/>
        <end position="65"/>
    </location>
</feature>
<evidence type="ECO:0000256" key="2">
    <source>
        <dbReference type="ARBA" id="ARBA00023125"/>
    </source>
</evidence>
<evidence type="ECO:0000313" key="7">
    <source>
        <dbReference type="Proteomes" id="UP000230842"/>
    </source>
</evidence>
<evidence type="ECO:0000259" key="5">
    <source>
        <dbReference type="PROSITE" id="PS50977"/>
    </source>
</evidence>
<accession>A0A2M9B7W0</accession>
<dbReference type="InterPro" id="IPR050109">
    <property type="entry name" value="HTH-type_TetR-like_transc_reg"/>
</dbReference>
<keyword evidence="2 4" id="KW-0238">DNA-binding</keyword>
<keyword evidence="1" id="KW-0805">Transcription regulation</keyword>
<dbReference type="InterPro" id="IPR036271">
    <property type="entry name" value="Tet_transcr_reg_TetR-rel_C_sf"/>
</dbReference>
<evidence type="ECO:0000256" key="4">
    <source>
        <dbReference type="PROSITE-ProRule" id="PRU00335"/>
    </source>
</evidence>
<protein>
    <submittedName>
        <fullName evidence="6">Regulatory TetR family protein</fullName>
    </submittedName>
</protein>
<organism evidence="6 7">
    <name type="scientific">Mumia flava</name>
    <dbReference type="NCBI Taxonomy" id="1348852"/>
    <lineage>
        <taxon>Bacteria</taxon>
        <taxon>Bacillati</taxon>
        <taxon>Actinomycetota</taxon>
        <taxon>Actinomycetes</taxon>
        <taxon>Propionibacteriales</taxon>
        <taxon>Nocardioidaceae</taxon>
        <taxon>Mumia</taxon>
    </lineage>
</organism>
<dbReference type="SUPFAM" id="SSF46689">
    <property type="entry name" value="Homeodomain-like"/>
    <property type="match status" value="1"/>
</dbReference>
<evidence type="ECO:0000256" key="3">
    <source>
        <dbReference type="ARBA" id="ARBA00023163"/>
    </source>
</evidence>
<feature type="DNA-binding region" description="H-T-H motif" evidence="4">
    <location>
        <begin position="28"/>
        <end position="47"/>
    </location>
</feature>
<dbReference type="GO" id="GO:0003700">
    <property type="term" value="F:DNA-binding transcription factor activity"/>
    <property type="evidence" value="ECO:0007669"/>
    <property type="project" value="TreeGrafter"/>
</dbReference>
<dbReference type="PANTHER" id="PTHR30055:SF234">
    <property type="entry name" value="HTH-TYPE TRANSCRIPTIONAL REGULATOR BETI"/>
    <property type="match status" value="1"/>
</dbReference>
<keyword evidence="3" id="KW-0804">Transcription</keyword>
<evidence type="ECO:0000313" key="6">
    <source>
        <dbReference type="EMBL" id="PJJ54012.1"/>
    </source>
</evidence>
<dbReference type="RefSeq" id="WP_211288181.1">
    <property type="nucleotide sequence ID" value="NZ_PGEZ01000002.1"/>
</dbReference>